<dbReference type="Proteomes" id="UP000824107">
    <property type="component" value="Unassembled WGS sequence"/>
</dbReference>
<organism evidence="2 3">
    <name type="scientific">Candidatus Scatocola faecipullorum</name>
    <dbReference type="NCBI Taxonomy" id="2840917"/>
    <lineage>
        <taxon>Bacteria</taxon>
        <taxon>Pseudomonadati</taxon>
        <taxon>Pseudomonadota</taxon>
        <taxon>Alphaproteobacteria</taxon>
        <taxon>Rhodospirillales</taxon>
        <taxon>Rhodospirillaceae</taxon>
        <taxon>Rhodospirillaceae incertae sedis</taxon>
        <taxon>Candidatus Scatocola</taxon>
    </lineage>
</organism>
<dbReference type="AlphaFoldDB" id="A0A9D1M510"/>
<keyword evidence="1" id="KW-0472">Membrane</keyword>
<protein>
    <submittedName>
        <fullName evidence="2">Uncharacterized protein</fullName>
    </submittedName>
</protein>
<sequence length="125" mass="13771">MLKGLQALLASGLLLDPMVLLGIVTGSAFYFGLNSEQITAIYFDYRFYGLAAVVSVLYNFVWRPAYLRGGVSIDYQATSVNSVFSFLKVVISSLLVMSFISLISFGGDDGEDYHSIDNFEAQLKQ</sequence>
<feature type="transmembrane region" description="Helical" evidence="1">
    <location>
        <begin position="45"/>
        <end position="62"/>
    </location>
</feature>
<proteinExistence type="predicted"/>
<evidence type="ECO:0000256" key="1">
    <source>
        <dbReference type="SAM" id="Phobius"/>
    </source>
</evidence>
<keyword evidence="1" id="KW-1133">Transmembrane helix</keyword>
<feature type="transmembrane region" description="Helical" evidence="1">
    <location>
        <begin position="83"/>
        <end position="105"/>
    </location>
</feature>
<evidence type="ECO:0000313" key="2">
    <source>
        <dbReference type="EMBL" id="HIU53718.1"/>
    </source>
</evidence>
<accession>A0A9D1M510</accession>
<reference evidence="2" key="2">
    <citation type="journal article" date="2021" name="PeerJ">
        <title>Extensive microbial diversity within the chicken gut microbiome revealed by metagenomics and culture.</title>
        <authorList>
            <person name="Gilroy R."/>
            <person name="Ravi A."/>
            <person name="Getino M."/>
            <person name="Pursley I."/>
            <person name="Horton D.L."/>
            <person name="Alikhan N.F."/>
            <person name="Baker D."/>
            <person name="Gharbi K."/>
            <person name="Hall N."/>
            <person name="Watson M."/>
            <person name="Adriaenssens E.M."/>
            <person name="Foster-Nyarko E."/>
            <person name="Jarju S."/>
            <person name="Secka A."/>
            <person name="Antonio M."/>
            <person name="Oren A."/>
            <person name="Chaudhuri R.R."/>
            <person name="La Ragione R."/>
            <person name="Hildebrand F."/>
            <person name="Pallen M.J."/>
        </authorList>
    </citation>
    <scope>NUCLEOTIDE SEQUENCE</scope>
    <source>
        <strain evidence="2">ChiW3-316</strain>
    </source>
</reference>
<comment type="caution">
    <text evidence="2">The sequence shown here is derived from an EMBL/GenBank/DDBJ whole genome shotgun (WGS) entry which is preliminary data.</text>
</comment>
<name>A0A9D1M510_9PROT</name>
<evidence type="ECO:0000313" key="3">
    <source>
        <dbReference type="Proteomes" id="UP000824107"/>
    </source>
</evidence>
<gene>
    <name evidence="2" type="ORF">IAD20_06525</name>
</gene>
<dbReference type="EMBL" id="DVNC01000042">
    <property type="protein sequence ID" value="HIU53718.1"/>
    <property type="molecule type" value="Genomic_DNA"/>
</dbReference>
<keyword evidence="1" id="KW-0812">Transmembrane</keyword>
<reference evidence="2" key="1">
    <citation type="submission" date="2020-10" db="EMBL/GenBank/DDBJ databases">
        <authorList>
            <person name="Gilroy R."/>
        </authorList>
    </citation>
    <scope>NUCLEOTIDE SEQUENCE</scope>
    <source>
        <strain evidence="2">ChiW3-316</strain>
    </source>
</reference>